<feature type="non-terminal residue" evidence="1">
    <location>
        <position position="83"/>
    </location>
</feature>
<protein>
    <submittedName>
        <fullName evidence="1">Uncharacterized protein</fullName>
    </submittedName>
</protein>
<organism evidence="1">
    <name type="scientific">Lepeophtheirus salmonis</name>
    <name type="common">Salmon louse</name>
    <name type="synonym">Caligus salmonis</name>
    <dbReference type="NCBI Taxonomy" id="72036"/>
    <lineage>
        <taxon>Eukaryota</taxon>
        <taxon>Metazoa</taxon>
        <taxon>Ecdysozoa</taxon>
        <taxon>Arthropoda</taxon>
        <taxon>Crustacea</taxon>
        <taxon>Multicrustacea</taxon>
        <taxon>Hexanauplia</taxon>
        <taxon>Copepoda</taxon>
        <taxon>Siphonostomatoida</taxon>
        <taxon>Caligidae</taxon>
        <taxon>Lepeophtheirus</taxon>
    </lineage>
</organism>
<dbReference type="AlphaFoldDB" id="A0A0K2UFT8"/>
<sequence>MSGGKGVCFSSLESLEDSIKKVWNKLGYDYIVKSPIHLGLVLMQLLEQRAHILNKSCITHFFLMFLLSKCYHTTSCLNFTLEK</sequence>
<proteinExistence type="predicted"/>
<name>A0A0K2UFT8_LEPSM</name>
<reference evidence="1" key="1">
    <citation type="submission" date="2014-05" db="EMBL/GenBank/DDBJ databases">
        <authorList>
            <person name="Chronopoulou M."/>
        </authorList>
    </citation>
    <scope>NUCLEOTIDE SEQUENCE</scope>
    <source>
        <tissue evidence="1">Whole organism</tissue>
    </source>
</reference>
<accession>A0A0K2UFT8</accession>
<evidence type="ECO:0000313" key="1">
    <source>
        <dbReference type="EMBL" id="CDW36576.1"/>
    </source>
</evidence>
<dbReference type="EMBL" id="HACA01019215">
    <property type="protein sequence ID" value="CDW36576.1"/>
    <property type="molecule type" value="Transcribed_RNA"/>
</dbReference>